<gene>
    <name evidence="1" type="ORF">QAD02_002641</name>
</gene>
<organism evidence="1 2">
    <name type="scientific">Eretmocerus hayati</name>
    <dbReference type="NCBI Taxonomy" id="131215"/>
    <lineage>
        <taxon>Eukaryota</taxon>
        <taxon>Metazoa</taxon>
        <taxon>Ecdysozoa</taxon>
        <taxon>Arthropoda</taxon>
        <taxon>Hexapoda</taxon>
        <taxon>Insecta</taxon>
        <taxon>Pterygota</taxon>
        <taxon>Neoptera</taxon>
        <taxon>Endopterygota</taxon>
        <taxon>Hymenoptera</taxon>
        <taxon>Apocrita</taxon>
        <taxon>Proctotrupomorpha</taxon>
        <taxon>Chalcidoidea</taxon>
        <taxon>Aphelinidae</taxon>
        <taxon>Aphelininae</taxon>
        <taxon>Eretmocerus</taxon>
    </lineage>
</organism>
<evidence type="ECO:0000313" key="2">
    <source>
        <dbReference type="Proteomes" id="UP001239111"/>
    </source>
</evidence>
<comment type="caution">
    <text evidence="1">The sequence shown here is derived from an EMBL/GenBank/DDBJ whole genome shotgun (WGS) entry which is preliminary data.</text>
</comment>
<accession>A0ACC2NMC5</accession>
<sequence>MPGYQVVRNLVAVAVVAGALVGGTEQIDLVVQLDLVGIFVDPELDQGALHVLCPYLVLCQHSATLEEDLPRQVSVVGNQLEVLWECKRFYQRYMSDGKTSTRIYTTILASSST</sequence>
<evidence type="ECO:0000313" key="1">
    <source>
        <dbReference type="EMBL" id="KAJ8671382.1"/>
    </source>
</evidence>
<name>A0ACC2NMC5_9HYME</name>
<dbReference type="EMBL" id="CM056743">
    <property type="protein sequence ID" value="KAJ8671382.1"/>
    <property type="molecule type" value="Genomic_DNA"/>
</dbReference>
<protein>
    <submittedName>
        <fullName evidence="1">Uncharacterized protein</fullName>
    </submittedName>
</protein>
<keyword evidence="2" id="KW-1185">Reference proteome</keyword>
<dbReference type="Proteomes" id="UP001239111">
    <property type="component" value="Chromosome 3"/>
</dbReference>
<reference evidence="1" key="1">
    <citation type="submission" date="2023-04" db="EMBL/GenBank/DDBJ databases">
        <title>A chromosome-level genome assembly of the parasitoid wasp Eretmocerus hayati.</title>
        <authorList>
            <person name="Zhong Y."/>
            <person name="Liu S."/>
            <person name="Liu Y."/>
        </authorList>
    </citation>
    <scope>NUCLEOTIDE SEQUENCE</scope>
    <source>
        <strain evidence="1">ZJU_SS_LIU_2023</strain>
    </source>
</reference>
<proteinExistence type="predicted"/>